<proteinExistence type="predicted"/>
<protein>
    <recommendedName>
        <fullName evidence="6">Coiled-coil domain-containing protein 146</fullName>
    </recommendedName>
</protein>
<evidence type="ECO:0000313" key="5">
    <source>
        <dbReference type="Proteomes" id="UP000827986"/>
    </source>
</evidence>
<evidence type="ECO:0000256" key="1">
    <source>
        <dbReference type="ARBA" id="ARBA00023054"/>
    </source>
</evidence>
<evidence type="ECO:0000256" key="2">
    <source>
        <dbReference type="SAM" id="Coils"/>
    </source>
</evidence>
<reference evidence="4" key="1">
    <citation type="submission" date="2021-09" db="EMBL/GenBank/DDBJ databases">
        <title>The genome of Mauremys mutica provides insights into the evolution of semi-aquatic lifestyle.</title>
        <authorList>
            <person name="Gong S."/>
            <person name="Gao Y."/>
        </authorList>
    </citation>
    <scope>NUCLEOTIDE SEQUENCE</scope>
    <source>
        <strain evidence="4">MM-2020</strain>
        <tissue evidence="4">Muscle</tissue>
    </source>
</reference>
<name>A0A9D3XTE8_9SAUR</name>
<dbReference type="AlphaFoldDB" id="A0A9D3XTE8"/>
<dbReference type="PANTHER" id="PTHR32083">
    <property type="entry name" value="CILIA AND FLAGELLA-ASSOCIATED PROTEIN 58-RELATED"/>
    <property type="match status" value="1"/>
</dbReference>
<accession>A0A9D3XTE8</accession>
<gene>
    <name evidence="4" type="ORF">KIL84_019218</name>
</gene>
<comment type="caution">
    <text evidence="4">The sequence shown here is derived from an EMBL/GenBank/DDBJ whole genome shotgun (WGS) entry which is preliminary data.</text>
</comment>
<evidence type="ECO:0008006" key="6">
    <source>
        <dbReference type="Google" id="ProtNLM"/>
    </source>
</evidence>
<feature type="coiled-coil region" evidence="2">
    <location>
        <begin position="490"/>
        <end position="573"/>
    </location>
</feature>
<evidence type="ECO:0000313" key="4">
    <source>
        <dbReference type="EMBL" id="KAH1186469.1"/>
    </source>
</evidence>
<evidence type="ECO:0000256" key="3">
    <source>
        <dbReference type="SAM" id="MobiDB-lite"/>
    </source>
</evidence>
<dbReference type="Proteomes" id="UP000827986">
    <property type="component" value="Unassembled WGS sequence"/>
</dbReference>
<dbReference type="PANTHER" id="PTHR32083:SF34">
    <property type="entry name" value="COILED-COIL DOMAIN-CONTAINING PROTEIN 146"/>
    <property type="match status" value="1"/>
</dbReference>
<organism evidence="4 5">
    <name type="scientific">Mauremys mutica</name>
    <name type="common">yellowpond turtle</name>
    <dbReference type="NCBI Taxonomy" id="74926"/>
    <lineage>
        <taxon>Eukaryota</taxon>
        <taxon>Metazoa</taxon>
        <taxon>Chordata</taxon>
        <taxon>Craniata</taxon>
        <taxon>Vertebrata</taxon>
        <taxon>Euteleostomi</taxon>
        <taxon>Archelosauria</taxon>
        <taxon>Testudinata</taxon>
        <taxon>Testudines</taxon>
        <taxon>Cryptodira</taxon>
        <taxon>Durocryptodira</taxon>
        <taxon>Testudinoidea</taxon>
        <taxon>Geoemydidae</taxon>
        <taxon>Geoemydinae</taxon>
        <taxon>Mauremys</taxon>
    </lineage>
</organism>
<dbReference type="GO" id="GO:0005856">
    <property type="term" value="C:cytoskeleton"/>
    <property type="evidence" value="ECO:0007669"/>
    <property type="project" value="TreeGrafter"/>
</dbReference>
<keyword evidence="5" id="KW-1185">Reference proteome</keyword>
<dbReference type="EMBL" id="JAHDVG010000463">
    <property type="protein sequence ID" value="KAH1186469.1"/>
    <property type="molecule type" value="Genomic_DNA"/>
</dbReference>
<feature type="coiled-coil region" evidence="2">
    <location>
        <begin position="127"/>
        <end position="328"/>
    </location>
</feature>
<keyword evidence="1 2" id="KW-0175">Coiled coil</keyword>
<feature type="coiled-coil region" evidence="2">
    <location>
        <begin position="602"/>
        <end position="643"/>
    </location>
</feature>
<sequence length="962" mass="113300">MHIILKKMSDAGEESSSSSDSEPETEKEEPIYAIAPSINIQDEGSIDVAASPAFQYLDELFSAGKLPGTRVAELKAKYTALHETVISLQESEIQLLQDAKRFTVEIEQQQQALEKADQFPEGFTSEVSRMRQQLLKYQNEYTAIKEREYELQYKLNSLQEDKRLLQREYERIPKQGETEKKMKVVKENCEELRKETIQRRMEIKALKEDVASKQRLMLREQKEVEELLEQQNDLKDELVRLHAIPVQLGKEMDKIKRKTLDAEKKKKILVDHVQELNDALKKMEKKSEEVLEEKKDVMKELDGKRALLESKEREFNHLTKLLEMSKENEATALADRAVLEIGLRNCLLEKQKQHDNLIYKQREKDRDLRNLKKMEMQLKIAYDSLEQIKLLHERLTLEVDAIPKDDGTLVERRRELQKEVEMNKRNLAQEKMTTDVEAHMLEQCIAEEDQLFKEQERCRDELARLARLTQVKADEREQKSKDFLKAQIRLHNIIKEIKTKELEIREYKKNKKEIQRQLKGFAKMYDIIRNERNKCVNLVHTARQKTTEIKEKVKMLENEMEILRSNVIIKERKLQKNLLKHSNNIAIKDSIQNDVCKVIATLQEMKEKREQQLLDVDRLTNMLTHIEEEMVQLRKKYERAVLRRNESGVLLIEREEEVCIFYEKINIQEMMSRNGDIEIQVMDEKIRFLNLKLAEKKRQIELSLKILPMKNALDADLVVLQIQYSQCKDRIKSLEKHFADPEGKNRKRVLEGKDPSLPELFKKIEELEIQLVQKEEKLLEKDFIYEQVSRLTDRLCTKTENGKEDTLLLAKRMNELQQKIKDKTQKMMALIAELSMKQAITIKLQQEMRDKEQFLLTVSSRIEKGLPPPKETEIEWLKVLRNEEMHKAAAEAREKRAAEEEQYASPNSIYTTAEQRPNAYIPDDENVLPLPRPYGALAPFKPTEPGSNMRHIRKPIVKPIEI</sequence>
<feature type="region of interest" description="Disordered" evidence="3">
    <location>
        <begin position="1"/>
        <end position="32"/>
    </location>
</feature>